<sequence length="833" mass="94880">MMKKILLKVLLVVFTLASFQTTEAQLFKKKNKKTEQQTPEKPKKGDIKPYDKVITKDAETDEGLFHVHKVEDKHFYEIPDSLFNREMLMVSRISKTATGIGFGGGKINTQVLRWEKKPKKVLLRVVSYGNFAADSLPIHEAVVNSNFEPVLYAFDIKAFNKKDSLNPATVIEVDPLFTKDVNALGMPDFYRTRYKVSRLDGERSYIESIKSYPLNVEARHVKTYNAKSAPSNQSLGSISIEINNSMILLPAEPMKRRYFDKRVGWFARGQVDYGLDAQESKRVTYLDRWRLEVKDEDMAKFKAGELVEPKKQIVYYIDRATPKVWVPFIKQGIEDWQVAFEAAGFKNAIIAKDPPTVEEDPEWSPEDVRYSVVRYLASPIPNANGPHVSDPRSGEILESDINWYHNVMTLLRNWFFVQTAAINPEARGVAFKDEIMGRLIRFVSAHEVGHTLGLPHNMGSSVAYPVDSLRSATFTKKYGTAPSIMDYARFNYVAQPGDEGVALMPNIGIYDKHAINWGYRPILDKSAKEEKPVLDSWILKHADDPMYRFGHQQIGDIHDPSSQTEDLGDDAVKASLYGIANLKRIVPNLKEWIAEDGKNYDDLATLYGQVVGQFNRYMGHVANNIGGVYEYNKTFDQEGAVYTHVDKAHQKKCMNFIQEQLFQTPEWMLDQEIFNKIQYSGSVERVRAVQTRTLNTMLSLGKLARAIENETINGNDAYKLTDIMGDLRKGIWSETRSGKSIDTYRRNLQKAHIDRLGYLMTAENQRKQPNFGGYQKSTAVNTSQSDIRSVARAELNNLKRDIRNGLSRTSNSMSRYHLQDALERIDAILNPNG</sequence>
<evidence type="ECO:0000313" key="6">
    <source>
        <dbReference type="EMBL" id="MFD2588399.1"/>
    </source>
</evidence>
<feature type="region of interest" description="Disordered" evidence="1">
    <location>
        <begin position="28"/>
        <end position="50"/>
    </location>
</feature>
<dbReference type="InterPro" id="IPR034032">
    <property type="entry name" value="Zn_MMP-like_bac"/>
</dbReference>
<keyword evidence="6" id="KW-0482">Metalloprotease</keyword>
<feature type="signal peptide" evidence="2">
    <location>
        <begin position="1"/>
        <end position="24"/>
    </location>
</feature>
<dbReference type="SUPFAM" id="SSF55486">
    <property type="entry name" value="Metalloproteases ('zincins'), catalytic domain"/>
    <property type="match status" value="1"/>
</dbReference>
<dbReference type="Pfam" id="PF17162">
    <property type="entry name" value="DUF5118"/>
    <property type="match status" value="1"/>
</dbReference>
<feature type="domain" description="DUF5118" evidence="5">
    <location>
        <begin position="47"/>
        <end position="96"/>
    </location>
</feature>
<feature type="compositionally biased region" description="Basic and acidic residues" evidence="1">
    <location>
        <begin position="33"/>
        <end position="50"/>
    </location>
</feature>
<accession>A0ABW5N2W3</accession>
<proteinExistence type="predicted"/>
<evidence type="ECO:0000256" key="1">
    <source>
        <dbReference type="SAM" id="MobiDB-lite"/>
    </source>
</evidence>
<name>A0ABW5N2W3_9FLAO</name>
<dbReference type="GO" id="GO:0008237">
    <property type="term" value="F:metallopeptidase activity"/>
    <property type="evidence" value="ECO:0007669"/>
    <property type="project" value="UniProtKB-KW"/>
</dbReference>
<dbReference type="CDD" id="cd04276">
    <property type="entry name" value="ZnMc_MMP_like_2"/>
    <property type="match status" value="1"/>
</dbReference>
<evidence type="ECO:0000256" key="2">
    <source>
        <dbReference type="SAM" id="SignalP"/>
    </source>
</evidence>
<feature type="domain" description="EcxA zinc-binding" evidence="3">
    <location>
        <begin position="430"/>
        <end position="736"/>
    </location>
</feature>
<dbReference type="RefSeq" id="WP_377767927.1">
    <property type="nucleotide sequence ID" value="NZ_JBHULB010000078.1"/>
</dbReference>
<feature type="chain" id="PRO_5045694437" evidence="2">
    <location>
        <begin position="25"/>
        <end position="833"/>
    </location>
</feature>
<dbReference type="Pfam" id="PF17148">
    <property type="entry name" value="DUF5117"/>
    <property type="match status" value="1"/>
</dbReference>
<evidence type="ECO:0000259" key="3">
    <source>
        <dbReference type="Pfam" id="PF16313"/>
    </source>
</evidence>
<keyword evidence="6" id="KW-0378">Hydrolase</keyword>
<comment type="caution">
    <text evidence="6">The sequence shown here is derived from an EMBL/GenBank/DDBJ whole genome shotgun (WGS) entry which is preliminary data.</text>
</comment>
<dbReference type="InterPro" id="IPR033428">
    <property type="entry name" value="DUF5118"/>
</dbReference>
<dbReference type="Gene3D" id="3.40.390.10">
    <property type="entry name" value="Collagenase (Catalytic Domain)"/>
    <property type="match status" value="1"/>
</dbReference>
<evidence type="ECO:0000259" key="4">
    <source>
        <dbReference type="Pfam" id="PF17148"/>
    </source>
</evidence>
<dbReference type="PANTHER" id="PTHR38478:SF1">
    <property type="entry name" value="ZINC DEPENDENT METALLOPROTEASE DOMAIN LIPOPROTEIN"/>
    <property type="match status" value="1"/>
</dbReference>
<feature type="domain" description="DUF5117" evidence="4">
    <location>
        <begin position="104"/>
        <end position="294"/>
    </location>
</feature>
<protein>
    <submittedName>
        <fullName evidence="6">Zinc-dependent metalloprotease</fullName>
    </submittedName>
</protein>
<evidence type="ECO:0000313" key="7">
    <source>
        <dbReference type="Proteomes" id="UP001597526"/>
    </source>
</evidence>
<keyword evidence="7" id="KW-1185">Reference proteome</keyword>
<evidence type="ECO:0000259" key="5">
    <source>
        <dbReference type="Pfam" id="PF17162"/>
    </source>
</evidence>
<organism evidence="6 7">
    <name type="scientific">Croceitalea marina</name>
    <dbReference type="NCBI Taxonomy" id="1775166"/>
    <lineage>
        <taxon>Bacteria</taxon>
        <taxon>Pseudomonadati</taxon>
        <taxon>Bacteroidota</taxon>
        <taxon>Flavobacteriia</taxon>
        <taxon>Flavobacteriales</taxon>
        <taxon>Flavobacteriaceae</taxon>
        <taxon>Croceitalea</taxon>
    </lineage>
</organism>
<dbReference type="Proteomes" id="UP001597526">
    <property type="component" value="Unassembled WGS sequence"/>
</dbReference>
<keyword evidence="6" id="KW-0645">Protease</keyword>
<dbReference type="InterPro" id="IPR024079">
    <property type="entry name" value="MetalloPept_cat_dom_sf"/>
</dbReference>
<keyword evidence="2" id="KW-0732">Signal</keyword>
<dbReference type="InterPro" id="IPR033413">
    <property type="entry name" value="DUF5117"/>
</dbReference>
<dbReference type="InterPro" id="IPR032534">
    <property type="entry name" value="EcxA_zinc-bd"/>
</dbReference>
<dbReference type="EMBL" id="JBHULB010000078">
    <property type="protein sequence ID" value="MFD2588399.1"/>
    <property type="molecule type" value="Genomic_DNA"/>
</dbReference>
<gene>
    <name evidence="6" type="ORF">ACFSQJ_15795</name>
</gene>
<dbReference type="PANTHER" id="PTHR38478">
    <property type="entry name" value="PEPTIDASE M1A AND M12B"/>
    <property type="match status" value="1"/>
</dbReference>
<dbReference type="Pfam" id="PF16313">
    <property type="entry name" value="DUF4953"/>
    <property type="match status" value="1"/>
</dbReference>
<reference evidence="7" key="1">
    <citation type="journal article" date="2019" name="Int. J. Syst. Evol. Microbiol.">
        <title>The Global Catalogue of Microorganisms (GCM) 10K type strain sequencing project: providing services to taxonomists for standard genome sequencing and annotation.</title>
        <authorList>
            <consortium name="The Broad Institute Genomics Platform"/>
            <consortium name="The Broad Institute Genome Sequencing Center for Infectious Disease"/>
            <person name="Wu L."/>
            <person name="Ma J."/>
        </authorList>
    </citation>
    <scope>NUCLEOTIDE SEQUENCE [LARGE SCALE GENOMIC DNA]</scope>
    <source>
        <strain evidence="7">KCTC 52368</strain>
    </source>
</reference>